<dbReference type="AlphaFoldDB" id="A0A1I0QE00"/>
<evidence type="ECO:0000256" key="3">
    <source>
        <dbReference type="ARBA" id="ARBA00022452"/>
    </source>
</evidence>
<organism evidence="13 14">
    <name type="scientific">Prevotella aff. ruminicola Tc2-24</name>
    <dbReference type="NCBI Taxonomy" id="81582"/>
    <lineage>
        <taxon>Bacteria</taxon>
        <taxon>Pseudomonadati</taxon>
        <taxon>Bacteroidota</taxon>
        <taxon>Bacteroidia</taxon>
        <taxon>Bacteroidales</taxon>
        <taxon>Prevotellaceae</taxon>
        <taxon>Prevotella</taxon>
    </lineage>
</organism>
<name>A0A1I0QE00_9BACT</name>
<dbReference type="RefSeq" id="WP_091900076.1">
    <property type="nucleotide sequence ID" value="NZ_FOIQ01000006.1"/>
</dbReference>
<evidence type="ECO:0000256" key="10">
    <source>
        <dbReference type="SAM" id="SignalP"/>
    </source>
</evidence>
<dbReference type="Gene3D" id="2.60.40.1120">
    <property type="entry name" value="Carboxypeptidase-like, regulatory domain"/>
    <property type="match status" value="1"/>
</dbReference>
<dbReference type="InterPro" id="IPR012910">
    <property type="entry name" value="Plug_dom"/>
</dbReference>
<protein>
    <submittedName>
        <fullName evidence="13">TonB-linked outer membrane protein, SusC/RagA family</fullName>
    </submittedName>
</protein>
<keyword evidence="5 9" id="KW-0798">TonB box</keyword>
<reference evidence="13 14" key="1">
    <citation type="submission" date="2016-10" db="EMBL/GenBank/DDBJ databases">
        <authorList>
            <person name="de Groot N.N."/>
        </authorList>
    </citation>
    <scope>NUCLEOTIDE SEQUENCE [LARGE SCALE GENOMIC DNA]</scope>
    <source>
        <strain evidence="13 14">TC2-24</strain>
    </source>
</reference>
<evidence type="ECO:0000256" key="8">
    <source>
        <dbReference type="PROSITE-ProRule" id="PRU01360"/>
    </source>
</evidence>
<feature type="signal peptide" evidence="10">
    <location>
        <begin position="1"/>
        <end position="26"/>
    </location>
</feature>
<proteinExistence type="inferred from homology"/>
<evidence type="ECO:0000313" key="13">
    <source>
        <dbReference type="EMBL" id="SEW25056.1"/>
    </source>
</evidence>
<keyword evidence="4 8" id="KW-0812">Transmembrane</keyword>
<dbReference type="NCBIfam" id="TIGR04057">
    <property type="entry name" value="SusC_RagA_signa"/>
    <property type="match status" value="1"/>
</dbReference>
<dbReference type="Gene3D" id="2.170.130.10">
    <property type="entry name" value="TonB-dependent receptor, plug domain"/>
    <property type="match status" value="1"/>
</dbReference>
<evidence type="ECO:0000256" key="7">
    <source>
        <dbReference type="ARBA" id="ARBA00023237"/>
    </source>
</evidence>
<keyword evidence="6 8" id="KW-0472">Membrane</keyword>
<dbReference type="NCBIfam" id="TIGR04056">
    <property type="entry name" value="OMP_RagA_SusC"/>
    <property type="match status" value="1"/>
</dbReference>
<feature type="domain" description="TonB-dependent receptor plug" evidence="12">
    <location>
        <begin position="118"/>
        <end position="223"/>
    </location>
</feature>
<dbReference type="Pfam" id="PF13715">
    <property type="entry name" value="CarbopepD_reg_2"/>
    <property type="match status" value="1"/>
</dbReference>
<evidence type="ECO:0000256" key="1">
    <source>
        <dbReference type="ARBA" id="ARBA00004571"/>
    </source>
</evidence>
<evidence type="ECO:0000256" key="4">
    <source>
        <dbReference type="ARBA" id="ARBA00022692"/>
    </source>
</evidence>
<dbReference type="InterPro" id="IPR000531">
    <property type="entry name" value="Beta-barrel_TonB"/>
</dbReference>
<evidence type="ECO:0000256" key="2">
    <source>
        <dbReference type="ARBA" id="ARBA00022448"/>
    </source>
</evidence>
<dbReference type="Pfam" id="PF00593">
    <property type="entry name" value="TonB_dep_Rec_b-barrel"/>
    <property type="match status" value="1"/>
</dbReference>
<dbReference type="EMBL" id="FOIQ01000006">
    <property type="protein sequence ID" value="SEW25056.1"/>
    <property type="molecule type" value="Genomic_DNA"/>
</dbReference>
<dbReference type="SUPFAM" id="SSF49464">
    <property type="entry name" value="Carboxypeptidase regulatory domain-like"/>
    <property type="match status" value="1"/>
</dbReference>
<dbReference type="SUPFAM" id="SSF56935">
    <property type="entry name" value="Porins"/>
    <property type="match status" value="1"/>
</dbReference>
<comment type="similarity">
    <text evidence="8 9">Belongs to the TonB-dependent receptor family.</text>
</comment>
<dbReference type="InterPro" id="IPR036942">
    <property type="entry name" value="Beta-barrel_TonB_sf"/>
</dbReference>
<dbReference type="Gene3D" id="2.40.170.20">
    <property type="entry name" value="TonB-dependent receptor, beta-barrel domain"/>
    <property type="match status" value="1"/>
</dbReference>
<dbReference type="GO" id="GO:0009279">
    <property type="term" value="C:cell outer membrane"/>
    <property type="evidence" value="ECO:0007669"/>
    <property type="project" value="UniProtKB-SubCell"/>
</dbReference>
<keyword evidence="10" id="KW-0732">Signal</keyword>
<dbReference type="Pfam" id="PF07715">
    <property type="entry name" value="Plug"/>
    <property type="match status" value="1"/>
</dbReference>
<evidence type="ECO:0000256" key="6">
    <source>
        <dbReference type="ARBA" id="ARBA00023136"/>
    </source>
</evidence>
<accession>A0A1I0QE00</accession>
<dbReference type="InterPro" id="IPR039426">
    <property type="entry name" value="TonB-dep_rcpt-like"/>
</dbReference>
<keyword evidence="2 8" id="KW-0813">Transport</keyword>
<keyword evidence="14" id="KW-1185">Reference proteome</keyword>
<sequence length="1040" mass="115410">MWKFKSLQKPLVFLFLLCLFPLGAMAQSVIKGTVNDETGEPIIGASVRVQGTKVGGITDLDGKFSVQADKNATLVVSYIGYTTETVKLAGRNNITVTLKVDAQTLNDIVVIGYGVQRKSDLTGSVGSVKGEDLKNLSTNDAAAALQGKVAGVNVITNGSPGSGADIRIRGISSNSGDLSPLYIVDGLKVTSIQYLDPQVIESIEVLKDGASAAIYGAEAGNGVVLVTTKKGEEGKVSVNYTARATLQNYTRRPLMGRDDFLKYMTYEYGAEDVSARLKDNDYSHPDYAGGVIDQDWIDAYIEPTWSTQHTVSVSGGNTKGHFFTALNFVHQNGVVRGDKDVYKRASAQINADYNVYKWLQVGTNTSIEKWDTKSVSQRSYGSSFEQMIQMDPLTPVYWTEISQMPDKFRTQLEAYENGTSNQKLFRDSHGWFANTMYSDMEGSPFAKRDATDGTNGGFNVNGNFFANLTPLKGLTITSRFGYRLNYSNQHTYSAPFYVGDRGSQATYSMAANTNTGWYYQWENFANYNKTIGKHNLTLMAGMAYYERHKDDSSISVSGSDILPSYEPNFRYIGYAKDDVPRKTDNKPSVHTNMAYYGRLTYNYDNRYLFQANFRADAFDTSKLPKGDNRWGYFPSFSVGWTISNEKFFKDNVSSDVVSFLKLRASWGRNGNINVLNNYPYTAGISKGGSWYQYHVDQVGTTYGSKPDKLANPDLKWEVSEQTDLGVDARFLRNRLSLAAVFYNKRTRDQLHSVNVPSELGFTSVTANRGEVLNRGLELELGWKDRIGDFSYSINANLTTVHNDVLSMGGATPEYKSDASSTNYQIQTVFEEGHTVWHFYGYIYEGVDADGAPKFKDLSGDGNLGTDDMTDIGRTSPSFLYGLNINLAWKGFDFMLNGYGQGGNKIIPVLHRTGYKNGLKYYLENARTPENPGGSLPHPEKILSPDKEFWSSTGNMFKGDYFRIKQLQLGYTIPSKITKKALINNLRVYVSLDDFFTITSYPGLDPETATSATTIAPSAVGLDWGSYPTMKKMILGVNVTF</sequence>
<evidence type="ECO:0000256" key="9">
    <source>
        <dbReference type="RuleBase" id="RU003357"/>
    </source>
</evidence>
<evidence type="ECO:0000259" key="12">
    <source>
        <dbReference type="Pfam" id="PF07715"/>
    </source>
</evidence>
<dbReference type="InterPro" id="IPR023997">
    <property type="entry name" value="TonB-dep_OMP_SusC/RagA_CS"/>
</dbReference>
<feature type="domain" description="TonB-dependent receptor-like beta-barrel" evidence="11">
    <location>
        <begin position="428"/>
        <end position="883"/>
    </location>
</feature>
<keyword evidence="7 8" id="KW-0998">Cell outer membrane</keyword>
<comment type="subcellular location">
    <subcellularLocation>
        <location evidence="1 8">Cell outer membrane</location>
        <topology evidence="1 8">Multi-pass membrane protein</topology>
    </subcellularLocation>
</comment>
<evidence type="ECO:0000256" key="5">
    <source>
        <dbReference type="ARBA" id="ARBA00023077"/>
    </source>
</evidence>
<feature type="chain" id="PRO_5011669557" evidence="10">
    <location>
        <begin position="27"/>
        <end position="1040"/>
    </location>
</feature>
<evidence type="ECO:0000259" key="11">
    <source>
        <dbReference type="Pfam" id="PF00593"/>
    </source>
</evidence>
<evidence type="ECO:0000313" key="14">
    <source>
        <dbReference type="Proteomes" id="UP000199373"/>
    </source>
</evidence>
<dbReference type="InterPro" id="IPR008969">
    <property type="entry name" value="CarboxyPept-like_regulatory"/>
</dbReference>
<keyword evidence="3 8" id="KW-1134">Transmembrane beta strand</keyword>
<dbReference type="InterPro" id="IPR023996">
    <property type="entry name" value="TonB-dep_OMP_SusC/RagA"/>
</dbReference>
<dbReference type="PROSITE" id="PS52016">
    <property type="entry name" value="TONB_DEPENDENT_REC_3"/>
    <property type="match status" value="1"/>
</dbReference>
<dbReference type="InterPro" id="IPR037066">
    <property type="entry name" value="Plug_dom_sf"/>
</dbReference>
<dbReference type="FunFam" id="2.60.40.1120:FF:000003">
    <property type="entry name" value="Outer membrane protein Omp121"/>
    <property type="match status" value="1"/>
</dbReference>
<dbReference type="Proteomes" id="UP000199373">
    <property type="component" value="Unassembled WGS sequence"/>
</dbReference>
<gene>
    <name evidence="13" type="ORF">SAMN04487850_2372</name>
</gene>